<proteinExistence type="predicted"/>
<accession>A0AAJ1QTV9</accession>
<gene>
    <name evidence="4" type="primary">gldG</name>
    <name evidence="4" type="ORF">QWY81_00690</name>
</gene>
<evidence type="ECO:0000259" key="2">
    <source>
        <dbReference type="Pfam" id="PF09822"/>
    </source>
</evidence>
<evidence type="ECO:0000256" key="1">
    <source>
        <dbReference type="SAM" id="Phobius"/>
    </source>
</evidence>
<feature type="domain" description="DUF7088" evidence="3">
    <location>
        <begin position="34"/>
        <end position="132"/>
    </location>
</feature>
<organism evidence="4 5">
    <name type="scientific">Polaribacter sejongensis</name>
    <dbReference type="NCBI Taxonomy" id="985043"/>
    <lineage>
        <taxon>Bacteria</taxon>
        <taxon>Pseudomonadati</taxon>
        <taxon>Bacteroidota</taxon>
        <taxon>Flavobacteriia</taxon>
        <taxon>Flavobacteriales</taxon>
        <taxon>Flavobacteriaceae</taxon>
    </lineage>
</organism>
<sequence>MNKNIKNSILIIVGLILLNVINQSFYKRFDLTADNRYTLSETTKNILSKVDNLLFVTVYLEGDFPSEFKRLQAETRQYLEELATTNSNIRINFENPDNQREELIKRGMLPSQLTVEEDGKLSEAIIFPFAEVAYGKKATVVSLLPNAIVASQDEQLQKAIENLEYSFSNAINSVTQNKQKSVAVITGNGELQDIYQYSFLSEVAKKYKLAKFTLDSVEINPQQTLKDLISLDLAIIAKPTEKFTEKEKLTLDQFIANGGKTLWMLDNVQADQDSLFNSGKMLAYPRDLNLTDLLFSYGIRINTTLIKDLFAAQIPLATGKVGNQTQFKNLDWFFHPLVGGNPNHPITKNVSPVRLQFANQIDTLKNNIKKTPLLLSSTLTKRIGTPSFIELQSIADEVIEDEYRGGNQLVAVLLEGNFKSAYKDRVKPFETPLFKEHATNNKMVVISDGDIGKNQILKKQPFDLNRDKWTNQQFGNKDFLLNTVDYLLDDAGLIQLRNKTLQIRTLDKQKAFKERTFWQFLNVILPLILLFAFGFVFNYLRKRKYSRL</sequence>
<dbReference type="InterPro" id="IPR055396">
    <property type="entry name" value="DUF7088"/>
</dbReference>
<dbReference type="Pfam" id="PF09822">
    <property type="entry name" value="ABC_transp_aux"/>
    <property type="match status" value="1"/>
</dbReference>
<feature type="transmembrane region" description="Helical" evidence="1">
    <location>
        <begin position="517"/>
        <end position="540"/>
    </location>
</feature>
<dbReference type="RefSeq" id="WP_261972897.1">
    <property type="nucleotide sequence ID" value="NZ_CP103460.1"/>
</dbReference>
<dbReference type="AlphaFoldDB" id="A0AAJ1QTV9"/>
<dbReference type="InterPro" id="IPR019863">
    <property type="entry name" value="Motility-assoc_ABC-rel_GldG"/>
</dbReference>
<dbReference type="Pfam" id="PF23357">
    <property type="entry name" value="DUF7088"/>
    <property type="match status" value="1"/>
</dbReference>
<dbReference type="NCBIfam" id="TIGR03521">
    <property type="entry name" value="GldG"/>
    <property type="match status" value="1"/>
</dbReference>
<comment type="caution">
    <text evidence="4">The sequence shown here is derived from an EMBL/GenBank/DDBJ whole genome shotgun (WGS) entry which is preliminary data.</text>
</comment>
<keyword evidence="1" id="KW-1133">Transmembrane helix</keyword>
<evidence type="ECO:0000313" key="5">
    <source>
        <dbReference type="Proteomes" id="UP001228636"/>
    </source>
</evidence>
<dbReference type="EMBL" id="JAUFQH010000002">
    <property type="protein sequence ID" value="MDN3617965.1"/>
    <property type="molecule type" value="Genomic_DNA"/>
</dbReference>
<feature type="domain" description="ABC-type uncharacterised transport system" evidence="2">
    <location>
        <begin position="180"/>
        <end position="482"/>
    </location>
</feature>
<dbReference type="Proteomes" id="UP001228636">
    <property type="component" value="Unassembled WGS sequence"/>
</dbReference>
<keyword evidence="1" id="KW-0472">Membrane</keyword>
<reference evidence="4 5" key="1">
    <citation type="journal article" date="2014" name="Int. J. Syst. Evol. Microbiol.">
        <title>Complete genome sequence of Corynebacterium casei LMG S-19264T (=DSM 44701T), isolated from a smear-ripened cheese.</title>
        <authorList>
            <consortium name="US DOE Joint Genome Institute (JGI-PGF)"/>
            <person name="Walter F."/>
            <person name="Albersmeier A."/>
            <person name="Kalinowski J."/>
            <person name="Ruckert C."/>
        </authorList>
    </citation>
    <scope>NUCLEOTIDE SEQUENCE [LARGE SCALE GENOMIC DNA]</scope>
    <source>
        <strain evidence="4 5">CECT 8670</strain>
    </source>
</reference>
<evidence type="ECO:0000313" key="4">
    <source>
        <dbReference type="EMBL" id="MDN3617965.1"/>
    </source>
</evidence>
<evidence type="ECO:0000259" key="3">
    <source>
        <dbReference type="Pfam" id="PF23357"/>
    </source>
</evidence>
<protein>
    <submittedName>
        <fullName evidence="4">Gliding motility-associated ABC transporter substrate-binding protein GldG</fullName>
    </submittedName>
</protein>
<dbReference type="InterPro" id="IPR019196">
    <property type="entry name" value="ABC_transp_unknown"/>
</dbReference>
<name>A0AAJ1QTV9_9FLAO</name>
<keyword evidence="1" id="KW-0812">Transmembrane</keyword>